<organism evidence="1 2">
    <name type="scientific">Aporhodopirellula rubra</name>
    <dbReference type="NCBI Taxonomy" id="980271"/>
    <lineage>
        <taxon>Bacteria</taxon>
        <taxon>Pseudomonadati</taxon>
        <taxon>Planctomycetota</taxon>
        <taxon>Planctomycetia</taxon>
        <taxon>Pirellulales</taxon>
        <taxon>Pirellulaceae</taxon>
        <taxon>Aporhodopirellula</taxon>
    </lineage>
</organism>
<dbReference type="Proteomes" id="UP000536179">
    <property type="component" value="Unassembled WGS sequence"/>
</dbReference>
<protein>
    <submittedName>
        <fullName evidence="1">Uncharacterized protein</fullName>
    </submittedName>
</protein>
<reference evidence="1 2" key="1">
    <citation type="submission" date="2020-08" db="EMBL/GenBank/DDBJ databases">
        <title>Genomic Encyclopedia of Type Strains, Phase III (KMG-III): the genomes of soil and plant-associated and newly described type strains.</title>
        <authorList>
            <person name="Whitman W."/>
        </authorList>
    </citation>
    <scope>NUCLEOTIDE SEQUENCE [LARGE SCALE GENOMIC DNA]</scope>
    <source>
        <strain evidence="1 2">CECT 8075</strain>
    </source>
</reference>
<dbReference type="RefSeq" id="WP_184306676.1">
    <property type="nucleotide sequence ID" value="NZ_JACHXU010000016.1"/>
</dbReference>
<name>A0A7W5E2B4_9BACT</name>
<dbReference type="EMBL" id="JACHXU010000016">
    <property type="protein sequence ID" value="MBB3208497.1"/>
    <property type="molecule type" value="Genomic_DNA"/>
</dbReference>
<gene>
    <name evidence="1" type="ORF">FHS27_004326</name>
</gene>
<dbReference type="AlphaFoldDB" id="A0A7W5E2B4"/>
<sequence>MKYANMMQASGLVPFSIATLRRGLARMFEVQNAGQSEWYRFPVADHDGMRLFFPINQAGDAASVAKN</sequence>
<evidence type="ECO:0000313" key="1">
    <source>
        <dbReference type="EMBL" id="MBB3208497.1"/>
    </source>
</evidence>
<evidence type="ECO:0000313" key="2">
    <source>
        <dbReference type="Proteomes" id="UP000536179"/>
    </source>
</evidence>
<proteinExistence type="predicted"/>
<comment type="caution">
    <text evidence="1">The sequence shown here is derived from an EMBL/GenBank/DDBJ whole genome shotgun (WGS) entry which is preliminary data.</text>
</comment>
<keyword evidence="2" id="KW-1185">Reference proteome</keyword>
<accession>A0A7W5E2B4</accession>